<feature type="chain" id="PRO_5035840314" description="TIR domain-containing protein" evidence="12">
    <location>
        <begin position="20"/>
        <end position="787"/>
    </location>
</feature>
<dbReference type="OrthoDB" id="6107924at2759"/>
<dbReference type="AlphaFoldDB" id="A0A8S4N097"/>
<evidence type="ECO:0000313" key="15">
    <source>
        <dbReference type="Proteomes" id="UP000749559"/>
    </source>
</evidence>
<keyword evidence="6" id="KW-0677">Repeat</keyword>
<dbReference type="InterPro" id="IPR000157">
    <property type="entry name" value="TIR_dom"/>
</dbReference>
<evidence type="ECO:0000256" key="3">
    <source>
        <dbReference type="ARBA" id="ARBA00022614"/>
    </source>
</evidence>
<keyword evidence="3" id="KW-0433">Leucine-rich repeat</keyword>
<dbReference type="InterPro" id="IPR032675">
    <property type="entry name" value="LRR_dom_sf"/>
</dbReference>
<dbReference type="Gene3D" id="3.80.10.10">
    <property type="entry name" value="Ribonuclease Inhibitor"/>
    <property type="match status" value="2"/>
</dbReference>
<comment type="similarity">
    <text evidence="2">Belongs to the Toll-like receptor family.</text>
</comment>
<evidence type="ECO:0000256" key="10">
    <source>
        <dbReference type="ARBA" id="ARBA00023180"/>
    </source>
</evidence>
<comment type="caution">
    <text evidence="14">The sequence shown here is derived from an EMBL/GenBank/DDBJ whole genome shotgun (WGS) entry which is preliminary data.</text>
</comment>
<dbReference type="PROSITE" id="PS51450">
    <property type="entry name" value="LRR"/>
    <property type="match status" value="1"/>
</dbReference>
<evidence type="ECO:0000256" key="12">
    <source>
        <dbReference type="SAM" id="SignalP"/>
    </source>
</evidence>
<evidence type="ECO:0000313" key="14">
    <source>
        <dbReference type="EMBL" id="CAH1774673.1"/>
    </source>
</evidence>
<keyword evidence="15" id="KW-1185">Reference proteome</keyword>
<dbReference type="Gene3D" id="3.40.50.10140">
    <property type="entry name" value="Toll/interleukin-1 receptor homology (TIR) domain"/>
    <property type="match status" value="1"/>
</dbReference>
<dbReference type="EMBL" id="CAIIXF020000001">
    <property type="protein sequence ID" value="CAH1774673.1"/>
    <property type="molecule type" value="Genomic_DNA"/>
</dbReference>
<feature type="domain" description="TIR" evidence="13">
    <location>
        <begin position="557"/>
        <end position="717"/>
    </location>
</feature>
<dbReference type="PROSITE" id="PS50104">
    <property type="entry name" value="TIR"/>
    <property type="match status" value="1"/>
</dbReference>
<keyword evidence="7 11" id="KW-1133">Transmembrane helix</keyword>
<dbReference type="Pfam" id="PF01582">
    <property type="entry name" value="TIR"/>
    <property type="match status" value="1"/>
</dbReference>
<protein>
    <recommendedName>
        <fullName evidence="13">TIR domain-containing protein</fullName>
    </recommendedName>
</protein>
<dbReference type="GO" id="GO:0038023">
    <property type="term" value="F:signaling receptor activity"/>
    <property type="evidence" value="ECO:0007669"/>
    <property type="project" value="TreeGrafter"/>
</dbReference>
<comment type="subcellular location">
    <subcellularLocation>
        <location evidence="1">Membrane</location>
        <topology evidence="1">Single-pass type I membrane protein</topology>
    </subcellularLocation>
</comment>
<feature type="transmembrane region" description="Helical" evidence="11">
    <location>
        <begin position="515"/>
        <end position="541"/>
    </location>
</feature>
<evidence type="ECO:0000259" key="13">
    <source>
        <dbReference type="PROSITE" id="PS50104"/>
    </source>
</evidence>
<dbReference type="Pfam" id="PF13855">
    <property type="entry name" value="LRR_8"/>
    <property type="match status" value="1"/>
</dbReference>
<dbReference type="InterPro" id="IPR001611">
    <property type="entry name" value="Leu-rich_rpt"/>
</dbReference>
<feature type="signal peptide" evidence="12">
    <location>
        <begin position="1"/>
        <end position="19"/>
    </location>
</feature>
<keyword evidence="8 11" id="KW-0472">Membrane</keyword>
<evidence type="ECO:0000256" key="7">
    <source>
        <dbReference type="ARBA" id="ARBA00022989"/>
    </source>
</evidence>
<dbReference type="SMART" id="SM00369">
    <property type="entry name" value="LRR_TYP"/>
    <property type="match status" value="5"/>
</dbReference>
<dbReference type="InterPro" id="IPR035897">
    <property type="entry name" value="Toll_tir_struct_dom_sf"/>
</dbReference>
<dbReference type="Proteomes" id="UP000749559">
    <property type="component" value="Unassembled WGS sequence"/>
</dbReference>
<reference evidence="14" key="1">
    <citation type="submission" date="2022-03" db="EMBL/GenBank/DDBJ databases">
        <authorList>
            <person name="Martin C."/>
        </authorList>
    </citation>
    <scope>NUCLEOTIDE SEQUENCE</scope>
</reference>
<keyword evidence="5 12" id="KW-0732">Signal</keyword>
<gene>
    <name evidence="14" type="ORF">OFUS_LOCUS2088</name>
</gene>
<sequence length="787" mass="90801">MTRLTIIATLTLVVNLSMAGDVHEDDDNAITVSDTCTNAPTNCSCSIDDNPPRVTLIIKCQKEFNNSALEELFVSMKGNITHVQFRNSYLKEVPRQLCILKRLTSLDLSGNNIQHLSRKSIGCLNHISVLDLSNNEVRRLENFTFSGLEQLRELYLGFNKIDFIDTAVFNKDLKSLSLIDMQRNKLREIDFWVFRLPNALQSGHKVFLNLTFNKLETFTNHINWSINEAKLGHEVLINFQYNNFGRLGELIKVFKLIHVDIDNPIVMFLQLRRLWDMGFDFRYNKLYCDCDMFKITKLIKNFIPMFNRTVVEYYINIPCYYPKNLRGMIFYTVPDNMFQCSVKKDCPESCSCVHTPANRTTRVECHDIKRLPDRIPCEDNIELRLANNAIETLKPKSYTRNVSVLDVANNKISSIKPSLVNKIVKSKKTSLLLELNRIEYLPETAWKQINPTNVREIRLGQNPLQCDCKSLWLKHWLIKNRDVVSDIMTVQCDNEPVRGKRIIDIADSDFFCVNWALVTLQLSIMCGLVLIGFIGVAFALADDRRMTPIQSYFDINLNFDIFLSFCDKDKQWVKRYLIDTLMYEDGLTGQDLDYGACGPAPGHEPGKWYYIAFADKDFVHGQQITQNIANFIATSRVTLMVISKNFLQSNWCKYEFRTAHNNALSRKGVKLIAIKYGDLRGVPIDTDLEMHLQSHTYLDTNEPDFYGKLKRALPEPLYKRLQEDVEDIAESIDGCPLLRGDENRRVYDYGAKDVPEAHKDNCYSPLLCDYNPRNAMQRLSINHGDSV</sequence>
<proteinExistence type="inferred from homology"/>
<keyword evidence="10" id="KW-0325">Glycoprotein</keyword>
<dbReference type="SUPFAM" id="SSF52058">
    <property type="entry name" value="L domain-like"/>
    <property type="match status" value="1"/>
</dbReference>
<dbReference type="PANTHER" id="PTHR24365:SF541">
    <property type="entry name" value="PROTEIN TOLL-RELATED"/>
    <property type="match status" value="1"/>
</dbReference>
<name>A0A8S4N097_OWEFU</name>
<dbReference type="SUPFAM" id="SSF52200">
    <property type="entry name" value="Toll/Interleukin receptor TIR domain"/>
    <property type="match status" value="1"/>
</dbReference>
<dbReference type="GO" id="GO:0005886">
    <property type="term" value="C:plasma membrane"/>
    <property type="evidence" value="ECO:0007669"/>
    <property type="project" value="TreeGrafter"/>
</dbReference>
<evidence type="ECO:0000256" key="8">
    <source>
        <dbReference type="ARBA" id="ARBA00023136"/>
    </source>
</evidence>
<evidence type="ECO:0000256" key="5">
    <source>
        <dbReference type="ARBA" id="ARBA00022729"/>
    </source>
</evidence>
<dbReference type="GO" id="GO:0007165">
    <property type="term" value="P:signal transduction"/>
    <property type="evidence" value="ECO:0007669"/>
    <property type="project" value="InterPro"/>
</dbReference>
<evidence type="ECO:0000256" key="6">
    <source>
        <dbReference type="ARBA" id="ARBA00022737"/>
    </source>
</evidence>
<dbReference type="PANTHER" id="PTHR24365">
    <property type="entry name" value="TOLL-LIKE RECEPTOR"/>
    <property type="match status" value="1"/>
</dbReference>
<dbReference type="InterPro" id="IPR003591">
    <property type="entry name" value="Leu-rich_rpt_typical-subtyp"/>
</dbReference>
<dbReference type="SMART" id="SM00365">
    <property type="entry name" value="LRR_SD22"/>
    <property type="match status" value="3"/>
</dbReference>
<keyword evidence="9" id="KW-0675">Receptor</keyword>
<organism evidence="14 15">
    <name type="scientific">Owenia fusiformis</name>
    <name type="common">Polychaete worm</name>
    <dbReference type="NCBI Taxonomy" id="6347"/>
    <lineage>
        <taxon>Eukaryota</taxon>
        <taxon>Metazoa</taxon>
        <taxon>Spiralia</taxon>
        <taxon>Lophotrochozoa</taxon>
        <taxon>Annelida</taxon>
        <taxon>Polychaeta</taxon>
        <taxon>Sedentaria</taxon>
        <taxon>Canalipalpata</taxon>
        <taxon>Sabellida</taxon>
        <taxon>Oweniida</taxon>
        <taxon>Oweniidae</taxon>
        <taxon>Owenia</taxon>
    </lineage>
</organism>
<evidence type="ECO:0000256" key="4">
    <source>
        <dbReference type="ARBA" id="ARBA00022692"/>
    </source>
</evidence>
<evidence type="ECO:0000256" key="11">
    <source>
        <dbReference type="SAM" id="Phobius"/>
    </source>
</evidence>
<keyword evidence="4 11" id="KW-0812">Transmembrane</keyword>
<evidence type="ECO:0000256" key="2">
    <source>
        <dbReference type="ARBA" id="ARBA00009634"/>
    </source>
</evidence>
<dbReference type="SMART" id="SM00082">
    <property type="entry name" value="LRRCT"/>
    <property type="match status" value="2"/>
</dbReference>
<dbReference type="InterPro" id="IPR000483">
    <property type="entry name" value="Cys-rich_flank_reg_C"/>
</dbReference>
<evidence type="ECO:0000256" key="9">
    <source>
        <dbReference type="ARBA" id="ARBA00023170"/>
    </source>
</evidence>
<evidence type="ECO:0000256" key="1">
    <source>
        <dbReference type="ARBA" id="ARBA00004479"/>
    </source>
</evidence>
<dbReference type="SMART" id="SM00255">
    <property type="entry name" value="TIR"/>
    <property type="match status" value="1"/>
</dbReference>
<accession>A0A8S4N097</accession>